<dbReference type="GO" id="GO:0004674">
    <property type="term" value="F:protein serine/threonine kinase activity"/>
    <property type="evidence" value="ECO:0000318"/>
    <property type="project" value="GO_Central"/>
</dbReference>
<dbReference type="OrthoDB" id="297874at2759"/>
<gene>
    <name evidence="3" type="ORF">GSPATT00018969001</name>
</gene>
<evidence type="ECO:0000313" key="3">
    <source>
        <dbReference type="EMBL" id="CAK84773.1"/>
    </source>
</evidence>
<organism evidence="3 4">
    <name type="scientific">Paramecium tetraurelia</name>
    <dbReference type="NCBI Taxonomy" id="5888"/>
    <lineage>
        <taxon>Eukaryota</taxon>
        <taxon>Sar</taxon>
        <taxon>Alveolata</taxon>
        <taxon>Ciliophora</taxon>
        <taxon>Intramacronucleata</taxon>
        <taxon>Oligohymenophorea</taxon>
        <taxon>Peniculida</taxon>
        <taxon>Parameciidae</taxon>
        <taxon>Paramecium</taxon>
    </lineage>
</organism>
<evidence type="ECO:0000313" key="4">
    <source>
        <dbReference type="Proteomes" id="UP000000600"/>
    </source>
</evidence>
<proteinExistence type="predicted"/>
<dbReference type="InterPro" id="IPR000719">
    <property type="entry name" value="Prot_kinase_dom"/>
</dbReference>
<dbReference type="EMBL" id="CT868518">
    <property type="protein sequence ID" value="CAK84773.1"/>
    <property type="molecule type" value="Genomic_DNA"/>
</dbReference>
<keyword evidence="4" id="KW-1185">Reference proteome</keyword>
<feature type="region of interest" description="Disordered" evidence="1">
    <location>
        <begin position="517"/>
        <end position="539"/>
    </location>
</feature>
<feature type="compositionally biased region" description="Low complexity" evidence="1">
    <location>
        <begin position="517"/>
        <end position="538"/>
    </location>
</feature>
<dbReference type="AlphaFoldDB" id="A0DP06"/>
<sequence length="619" mass="73165">MGQSQSQNLEQSRMSVPKINQLQFWKSVNDIRYGEIKVYKLNDGHAVAVKDHIFQDEGQWHLFREQAEQQMQSRQKDLFLIEMLDLQFITEKELCTQMTQAHSVYEYFDEYLERLLVEQAASKQHFEEIEIAAMLHCTLVAIQKLSIQQKSHGDIRPLTVSVTSFPKNCPIRQNEPYPIYKLTDVQQLTDLNAFKRCVTKQLGNYNLSPEQLQFLKQKVLRPTYDLNKSDVFSIGLTALQMAILKNINDIYDYTHYLLSTEKLDAHIREMKTLYSEQLCSIVCQLLQLAPETRPNSRQANDLLIGYKFQLEDYFRQSTIQESLPNYSIDFRQQNSNQKLEQQVVSRVVDTTDIYEQLELLEQRTKIALQRSQDAQNKCQKTPGKQLDQTRSCQLYSNLTPITQQELQLQLSDYKQDNINQQATYYNQQNNYPKHEINQFQIQEHEQYQYNQLEIEDKPKQNVVEQLPPSNIQVIEPRPITYNENIIKQQQLIESINTDQTKSYQYSQQYQNQSKYQQQQYSQQYQNQSKYQQQPRQSQLLRDQELTRQLTGQQEALLNYQQEQENHLQSPYSSKQDIHHQFVEHFDSKNQVGVRLSGTQAQVQRQLTGSIVETRRSIHQ</sequence>
<dbReference type="OMA" id="HEINQFQ"/>
<accession>A0DP06</accession>
<dbReference type="GeneID" id="5037955"/>
<dbReference type="SUPFAM" id="SSF56112">
    <property type="entry name" value="Protein kinase-like (PK-like)"/>
    <property type="match status" value="1"/>
</dbReference>
<dbReference type="InParanoid" id="A0DP06"/>
<dbReference type="Gene3D" id="1.10.510.10">
    <property type="entry name" value="Transferase(Phosphotransferase) domain 1"/>
    <property type="match status" value="1"/>
</dbReference>
<dbReference type="STRING" id="5888.A0DP06"/>
<reference evidence="3 4" key="1">
    <citation type="journal article" date="2006" name="Nature">
        <title>Global trends of whole-genome duplications revealed by the ciliate Paramecium tetraurelia.</title>
        <authorList>
            <consortium name="Genoscope"/>
            <person name="Aury J.-M."/>
            <person name="Jaillon O."/>
            <person name="Duret L."/>
            <person name="Noel B."/>
            <person name="Jubin C."/>
            <person name="Porcel B.M."/>
            <person name="Segurens B."/>
            <person name="Daubin V."/>
            <person name="Anthouard V."/>
            <person name="Aiach N."/>
            <person name="Arnaiz O."/>
            <person name="Billaut A."/>
            <person name="Beisson J."/>
            <person name="Blanc I."/>
            <person name="Bouhouche K."/>
            <person name="Camara F."/>
            <person name="Duharcourt S."/>
            <person name="Guigo R."/>
            <person name="Gogendeau D."/>
            <person name="Katinka M."/>
            <person name="Keller A.-M."/>
            <person name="Kissmehl R."/>
            <person name="Klotz C."/>
            <person name="Koll F."/>
            <person name="Le Moue A."/>
            <person name="Lepere C."/>
            <person name="Malinsky S."/>
            <person name="Nowacki M."/>
            <person name="Nowak J.K."/>
            <person name="Plattner H."/>
            <person name="Poulain J."/>
            <person name="Ruiz F."/>
            <person name="Serrano V."/>
            <person name="Zagulski M."/>
            <person name="Dessen P."/>
            <person name="Betermier M."/>
            <person name="Weissenbach J."/>
            <person name="Scarpelli C."/>
            <person name="Schachter V."/>
            <person name="Sperling L."/>
            <person name="Meyer E."/>
            <person name="Cohen J."/>
            <person name="Wincker P."/>
        </authorList>
    </citation>
    <scope>NUCLEOTIDE SEQUENCE [LARGE SCALE GENOMIC DNA]</scope>
    <source>
        <strain evidence="3 4">Stock d4-2</strain>
    </source>
</reference>
<dbReference type="KEGG" id="ptm:GSPATT00018969001"/>
<dbReference type="HOGENOM" id="CLU_413060_0_0_1"/>
<feature type="domain" description="Protein kinase" evidence="2">
    <location>
        <begin position="22"/>
        <end position="314"/>
    </location>
</feature>
<name>A0DP06_PARTE</name>
<dbReference type="GO" id="GO:0005634">
    <property type="term" value="C:nucleus"/>
    <property type="evidence" value="ECO:0000318"/>
    <property type="project" value="GO_Central"/>
</dbReference>
<dbReference type="InterPro" id="IPR011009">
    <property type="entry name" value="Kinase-like_dom_sf"/>
</dbReference>
<dbReference type="RefSeq" id="XP_001452170.1">
    <property type="nucleotide sequence ID" value="XM_001452133.1"/>
</dbReference>
<dbReference type="Proteomes" id="UP000000600">
    <property type="component" value="Unassembled WGS sequence"/>
</dbReference>
<dbReference type="SMART" id="SM00220">
    <property type="entry name" value="S_TKc"/>
    <property type="match status" value="1"/>
</dbReference>
<protein>
    <recommendedName>
        <fullName evidence="2">Protein kinase domain-containing protein</fullName>
    </recommendedName>
</protein>
<evidence type="ECO:0000256" key="1">
    <source>
        <dbReference type="SAM" id="MobiDB-lite"/>
    </source>
</evidence>
<evidence type="ECO:0000259" key="2">
    <source>
        <dbReference type="PROSITE" id="PS50011"/>
    </source>
</evidence>
<dbReference type="PROSITE" id="PS50011">
    <property type="entry name" value="PROTEIN_KINASE_DOM"/>
    <property type="match status" value="1"/>
</dbReference>
<dbReference type="GO" id="GO:0005524">
    <property type="term" value="F:ATP binding"/>
    <property type="evidence" value="ECO:0007669"/>
    <property type="project" value="InterPro"/>
</dbReference>